<protein>
    <submittedName>
        <fullName evidence="1">Uncharacterized protein</fullName>
    </submittedName>
</protein>
<organism evidence="1 2">
    <name type="scientific">Linnemannia schmuckeri</name>
    <dbReference type="NCBI Taxonomy" id="64567"/>
    <lineage>
        <taxon>Eukaryota</taxon>
        <taxon>Fungi</taxon>
        <taxon>Fungi incertae sedis</taxon>
        <taxon>Mucoromycota</taxon>
        <taxon>Mortierellomycotina</taxon>
        <taxon>Mortierellomycetes</taxon>
        <taxon>Mortierellales</taxon>
        <taxon>Mortierellaceae</taxon>
        <taxon>Linnemannia</taxon>
    </lineage>
</organism>
<dbReference type="EMBL" id="JAAAUQ010001705">
    <property type="protein sequence ID" value="KAF9135518.1"/>
    <property type="molecule type" value="Genomic_DNA"/>
</dbReference>
<accession>A0A9P5RPY3</accession>
<evidence type="ECO:0000313" key="2">
    <source>
        <dbReference type="Proteomes" id="UP000748756"/>
    </source>
</evidence>
<sequence>MHVARLSLGPKEYVIIGIDPGIGNTLGSKFPSQIRNIAISQGSPKGTSKKYEKALAKLKSKARFDHQFLTGQKKVDMVIVGHLENHISSVKLVSIPSDATVQQQQEKARTLLVSIQQYVVPVVRVFKHLQQLYRGRPFMMKTRI</sequence>
<dbReference type="Proteomes" id="UP000748756">
    <property type="component" value="Unassembled WGS sequence"/>
</dbReference>
<keyword evidence="2" id="KW-1185">Reference proteome</keyword>
<comment type="caution">
    <text evidence="1">The sequence shown here is derived from an EMBL/GenBank/DDBJ whole genome shotgun (WGS) entry which is preliminary data.</text>
</comment>
<name>A0A9P5RPY3_9FUNG</name>
<evidence type="ECO:0000313" key="1">
    <source>
        <dbReference type="EMBL" id="KAF9135518.1"/>
    </source>
</evidence>
<dbReference type="OrthoDB" id="2427108at2759"/>
<proteinExistence type="predicted"/>
<dbReference type="AlphaFoldDB" id="A0A9P5RPY3"/>
<reference evidence="1" key="1">
    <citation type="journal article" date="2020" name="Fungal Divers.">
        <title>Resolving the Mortierellaceae phylogeny through synthesis of multi-gene phylogenetics and phylogenomics.</title>
        <authorList>
            <person name="Vandepol N."/>
            <person name="Liber J."/>
            <person name="Desiro A."/>
            <person name="Na H."/>
            <person name="Kennedy M."/>
            <person name="Barry K."/>
            <person name="Grigoriev I.V."/>
            <person name="Miller A.N."/>
            <person name="O'Donnell K."/>
            <person name="Stajich J.E."/>
            <person name="Bonito G."/>
        </authorList>
    </citation>
    <scope>NUCLEOTIDE SEQUENCE</scope>
    <source>
        <strain evidence="1">NRRL 6426</strain>
    </source>
</reference>
<gene>
    <name evidence="1" type="ORF">BG015_003267</name>
</gene>